<evidence type="ECO:0000313" key="2">
    <source>
        <dbReference type="Proteomes" id="UP000694865"/>
    </source>
</evidence>
<dbReference type="Gene3D" id="2.60.120.650">
    <property type="entry name" value="Cupin"/>
    <property type="match status" value="1"/>
</dbReference>
<gene>
    <name evidence="3" type="primary">LOC102806697</name>
</gene>
<feature type="domain" description="Cupin-like" evidence="1">
    <location>
        <begin position="22"/>
        <end position="165"/>
    </location>
</feature>
<dbReference type="Pfam" id="PF13621">
    <property type="entry name" value="Cupin_8"/>
    <property type="match status" value="1"/>
</dbReference>
<dbReference type="SUPFAM" id="SSF47473">
    <property type="entry name" value="EF-hand"/>
    <property type="match status" value="1"/>
</dbReference>
<dbReference type="RefSeq" id="XP_006813823.1">
    <property type="nucleotide sequence ID" value="XM_006813760.1"/>
</dbReference>
<organism evidence="2 3">
    <name type="scientific">Saccoglossus kowalevskii</name>
    <name type="common">Acorn worm</name>
    <dbReference type="NCBI Taxonomy" id="10224"/>
    <lineage>
        <taxon>Eukaryota</taxon>
        <taxon>Metazoa</taxon>
        <taxon>Hemichordata</taxon>
        <taxon>Enteropneusta</taxon>
        <taxon>Harrimaniidae</taxon>
        <taxon>Saccoglossus</taxon>
    </lineage>
</organism>
<dbReference type="SUPFAM" id="SSF51197">
    <property type="entry name" value="Clavaminate synthase-like"/>
    <property type="match status" value="1"/>
</dbReference>
<dbReference type="PANTHER" id="PTHR12461:SF18">
    <property type="entry name" value="JMJC DOMAIN-CONTAINING PROTEIN"/>
    <property type="match status" value="1"/>
</dbReference>
<dbReference type="Gene3D" id="1.10.238.10">
    <property type="entry name" value="EF-hand"/>
    <property type="match status" value="1"/>
</dbReference>
<dbReference type="InterPro" id="IPR011992">
    <property type="entry name" value="EF-hand-dom_pair"/>
</dbReference>
<name>A0ABM0M1D2_SACKO</name>
<sequence length="364" mass="42105">MEPLGSGKKWQPLLTLDGFPKPEEFYTKYVQPSIPVIFKDAARDYPAFKQWNDQFLMSLPETSKERVFIERAKKEIRSKSGFESTFEQFLKTYNNTDIYMVATVPKYLRKYIPLPDPLRCNTLIDELVDTVMWFSSGGTKSVLHNDDVDNINCLYRGRKELLFIDFLKYRKTQMLHNAHEVENKALESFPLFHQVNSFDANLAVNVWFNHRPKLDVSADKCGDPQPNSIANVFFETDASDIVGPDPIKTFLSYVKTGSISFDEFQKKMKTDSTLLPVLEQWTEECDELSGELFQLIDFDKDALLSKEDVINLYEMENKETPETEEIADIMEAFNEIMIEQQAILAENAYKRLKAEGNSAKKEEL</sequence>
<accession>A0ABM0M1D2</accession>
<dbReference type="InterPro" id="IPR041667">
    <property type="entry name" value="Cupin_8"/>
</dbReference>
<dbReference type="PANTHER" id="PTHR12461">
    <property type="entry name" value="HYPOXIA-INDUCIBLE FACTOR 1 ALPHA INHIBITOR-RELATED"/>
    <property type="match status" value="1"/>
</dbReference>
<dbReference type="Proteomes" id="UP000694865">
    <property type="component" value="Unplaced"/>
</dbReference>
<evidence type="ECO:0000259" key="1">
    <source>
        <dbReference type="Pfam" id="PF13621"/>
    </source>
</evidence>
<protein>
    <submittedName>
        <fullName evidence="3">Uncharacterized protein LOC102806697</fullName>
    </submittedName>
</protein>
<reference evidence="3" key="1">
    <citation type="submission" date="2025-08" db="UniProtKB">
        <authorList>
            <consortium name="RefSeq"/>
        </authorList>
    </citation>
    <scope>IDENTIFICATION</scope>
    <source>
        <tissue evidence="3">Testes</tissue>
    </source>
</reference>
<evidence type="ECO:0000313" key="3">
    <source>
        <dbReference type="RefSeq" id="XP_006813823.1"/>
    </source>
</evidence>
<keyword evidence="2" id="KW-1185">Reference proteome</keyword>
<dbReference type="GeneID" id="102806697"/>
<proteinExistence type="predicted"/>